<gene>
    <name evidence="1" type="ORF">DKX38_016552</name>
</gene>
<dbReference type="GO" id="GO:0070008">
    <property type="term" value="F:serine-type exopeptidase activity"/>
    <property type="evidence" value="ECO:0007669"/>
    <property type="project" value="InterPro"/>
</dbReference>
<name>A0A5N5L8A1_9ROSI</name>
<protein>
    <submittedName>
        <fullName evidence="1">Uncharacterized protein</fullName>
    </submittedName>
</protein>
<dbReference type="GO" id="GO:0006508">
    <property type="term" value="P:proteolysis"/>
    <property type="evidence" value="ECO:0007669"/>
    <property type="project" value="InterPro"/>
</dbReference>
<reference evidence="2" key="1">
    <citation type="journal article" date="2019" name="Gigascience">
        <title>De novo genome assembly of the endangered Acer yangbiense, a plant species with extremely small populations endemic to Yunnan Province, China.</title>
        <authorList>
            <person name="Yang J."/>
            <person name="Wariss H.M."/>
            <person name="Tao L."/>
            <person name="Zhang R."/>
            <person name="Yun Q."/>
            <person name="Hollingsworth P."/>
            <person name="Dao Z."/>
            <person name="Luo G."/>
            <person name="Guo H."/>
            <person name="Ma Y."/>
            <person name="Sun W."/>
        </authorList>
    </citation>
    <scope>NUCLEOTIDE SEQUENCE [LARGE SCALE GENOMIC DNA]</scope>
    <source>
        <strain evidence="2">cv. br00</strain>
    </source>
</reference>
<dbReference type="AlphaFoldDB" id="A0A5N5L8A1"/>
<dbReference type="EMBL" id="VDCV01000010">
    <property type="protein sequence ID" value="KAB5539019.1"/>
    <property type="molecule type" value="Genomic_DNA"/>
</dbReference>
<sequence length="91" mass="10398">MQHRFYGESIPFVSREEALKDANLRGYFSSAQTLADYAEVILHIKKKIFGRLFPGYSFWRIIWRNACCLVSPEIPSRCTGGTGLFCPSSLF</sequence>
<dbReference type="Proteomes" id="UP000326939">
    <property type="component" value="Chromosome 10"/>
</dbReference>
<proteinExistence type="predicted"/>
<organism evidence="1 2">
    <name type="scientific">Salix brachista</name>
    <dbReference type="NCBI Taxonomy" id="2182728"/>
    <lineage>
        <taxon>Eukaryota</taxon>
        <taxon>Viridiplantae</taxon>
        <taxon>Streptophyta</taxon>
        <taxon>Embryophyta</taxon>
        <taxon>Tracheophyta</taxon>
        <taxon>Spermatophyta</taxon>
        <taxon>Magnoliopsida</taxon>
        <taxon>eudicotyledons</taxon>
        <taxon>Gunneridae</taxon>
        <taxon>Pentapetalae</taxon>
        <taxon>rosids</taxon>
        <taxon>fabids</taxon>
        <taxon>Malpighiales</taxon>
        <taxon>Salicaceae</taxon>
        <taxon>Saliceae</taxon>
        <taxon>Salix</taxon>
    </lineage>
</organism>
<evidence type="ECO:0000313" key="1">
    <source>
        <dbReference type="EMBL" id="KAB5539019.1"/>
    </source>
</evidence>
<keyword evidence="2" id="KW-1185">Reference proteome</keyword>
<evidence type="ECO:0000313" key="2">
    <source>
        <dbReference type="Proteomes" id="UP000326939"/>
    </source>
</evidence>
<comment type="caution">
    <text evidence="1">The sequence shown here is derived from an EMBL/GenBank/DDBJ whole genome shotgun (WGS) entry which is preliminary data.</text>
</comment>
<accession>A0A5N5L8A1</accession>
<dbReference type="InterPro" id="IPR029058">
    <property type="entry name" value="AB_hydrolase_fold"/>
</dbReference>
<dbReference type="Pfam" id="PF05577">
    <property type="entry name" value="Peptidase_S28"/>
    <property type="match status" value="1"/>
</dbReference>
<dbReference type="InterPro" id="IPR008758">
    <property type="entry name" value="Peptidase_S28"/>
</dbReference>
<dbReference type="Gene3D" id="3.40.50.1820">
    <property type="entry name" value="alpha/beta hydrolase"/>
    <property type="match status" value="1"/>
</dbReference>